<gene>
    <name evidence="6" type="ORF">J2S66_001078</name>
</gene>
<dbReference type="InterPro" id="IPR012967">
    <property type="entry name" value="COMT_dimerisation"/>
</dbReference>
<evidence type="ECO:0000313" key="6">
    <source>
        <dbReference type="EMBL" id="MDR6592694.1"/>
    </source>
</evidence>
<keyword evidence="1" id="KW-0489">Methyltransferase</keyword>
<dbReference type="Gene3D" id="3.40.50.150">
    <property type="entry name" value="Vaccinia Virus protein VP39"/>
    <property type="match status" value="1"/>
</dbReference>
<keyword evidence="3" id="KW-0949">S-adenosyl-L-methionine</keyword>
<dbReference type="SUPFAM" id="SSF53335">
    <property type="entry name" value="S-adenosyl-L-methionine-dependent methyltransferases"/>
    <property type="match status" value="1"/>
</dbReference>
<dbReference type="Pfam" id="PF08100">
    <property type="entry name" value="Dimerisation"/>
    <property type="match status" value="1"/>
</dbReference>
<dbReference type="InterPro" id="IPR036388">
    <property type="entry name" value="WH-like_DNA-bd_sf"/>
</dbReference>
<organism evidence="6 7">
    <name type="scientific">Saccharothrix longispora</name>
    <dbReference type="NCBI Taxonomy" id="33920"/>
    <lineage>
        <taxon>Bacteria</taxon>
        <taxon>Bacillati</taxon>
        <taxon>Actinomycetota</taxon>
        <taxon>Actinomycetes</taxon>
        <taxon>Pseudonocardiales</taxon>
        <taxon>Pseudonocardiaceae</taxon>
        <taxon>Saccharothrix</taxon>
    </lineage>
</organism>
<evidence type="ECO:0000256" key="1">
    <source>
        <dbReference type="ARBA" id="ARBA00022603"/>
    </source>
</evidence>
<sequence>MTAAASSPDPIARPAEDDLRFALMDLALSYLFPAALRAAAALGVADHLADGPRPVAELAGAVGADPLNLHRVLRLLATRGIFTEDDAGRFALTPSAELLRTDVPSSFAPAVLMITDTTFWRPAGELEETVRTGRTPFDRLFGMPFFEHFARDPETAAVFHVGMASMSDPENPVVARAFDLPPDATVVDVGGGHGGLLLSVLREHPDARGVLFDQPHVLAGHRLGELGADDRWDLAEGDFFTEAPPGDAYLLKRILHDWDDEHALRILRQCRRAVSDRGRVLVVDAVVPPGNDPDPGKVIDLLMMSSFTGRERTRADFDALFARAGFRLTRVLPTDTRLSIVEGVPAT</sequence>
<proteinExistence type="predicted"/>
<dbReference type="PIRSF" id="PIRSF005739">
    <property type="entry name" value="O-mtase"/>
    <property type="match status" value="1"/>
</dbReference>
<evidence type="ECO:0000256" key="3">
    <source>
        <dbReference type="ARBA" id="ARBA00022691"/>
    </source>
</evidence>
<evidence type="ECO:0000256" key="2">
    <source>
        <dbReference type="ARBA" id="ARBA00022679"/>
    </source>
</evidence>
<dbReference type="SUPFAM" id="SSF46785">
    <property type="entry name" value="Winged helix' DNA-binding domain"/>
    <property type="match status" value="1"/>
</dbReference>
<dbReference type="InterPro" id="IPR029063">
    <property type="entry name" value="SAM-dependent_MTases_sf"/>
</dbReference>
<keyword evidence="7" id="KW-1185">Reference proteome</keyword>
<accession>A0ABU1PRZ7</accession>
<dbReference type="InterPro" id="IPR016461">
    <property type="entry name" value="COMT-like"/>
</dbReference>
<dbReference type="PROSITE" id="PS51683">
    <property type="entry name" value="SAM_OMT_II"/>
    <property type="match status" value="1"/>
</dbReference>
<dbReference type="InterPro" id="IPR001077">
    <property type="entry name" value="COMT_C"/>
</dbReference>
<dbReference type="EMBL" id="JAVDSG010000001">
    <property type="protein sequence ID" value="MDR6592694.1"/>
    <property type="molecule type" value="Genomic_DNA"/>
</dbReference>
<dbReference type="PANTHER" id="PTHR43712">
    <property type="entry name" value="PUTATIVE (AFU_ORTHOLOGUE AFUA_4G14580)-RELATED"/>
    <property type="match status" value="1"/>
</dbReference>
<feature type="domain" description="O-methyltransferase C-terminal" evidence="4">
    <location>
        <begin position="125"/>
        <end position="327"/>
    </location>
</feature>
<dbReference type="PANTHER" id="PTHR43712:SF2">
    <property type="entry name" value="O-METHYLTRANSFERASE CICE"/>
    <property type="match status" value="1"/>
</dbReference>
<name>A0ABU1PRZ7_9PSEU</name>
<comment type="caution">
    <text evidence="6">The sequence shown here is derived from an EMBL/GenBank/DDBJ whole genome shotgun (WGS) entry which is preliminary data.</text>
</comment>
<dbReference type="Gene3D" id="1.10.10.10">
    <property type="entry name" value="Winged helix-like DNA-binding domain superfamily/Winged helix DNA-binding domain"/>
    <property type="match status" value="1"/>
</dbReference>
<protein>
    <recommendedName>
        <fullName evidence="8">O-methyltransferase</fullName>
    </recommendedName>
</protein>
<evidence type="ECO:0000259" key="4">
    <source>
        <dbReference type="Pfam" id="PF00891"/>
    </source>
</evidence>
<dbReference type="Proteomes" id="UP001268819">
    <property type="component" value="Unassembled WGS sequence"/>
</dbReference>
<dbReference type="RefSeq" id="WP_310304462.1">
    <property type="nucleotide sequence ID" value="NZ_BAAAXB010000001.1"/>
</dbReference>
<dbReference type="InterPro" id="IPR036390">
    <property type="entry name" value="WH_DNA-bd_sf"/>
</dbReference>
<dbReference type="Pfam" id="PF00891">
    <property type="entry name" value="Methyltransf_2"/>
    <property type="match status" value="1"/>
</dbReference>
<evidence type="ECO:0000313" key="7">
    <source>
        <dbReference type="Proteomes" id="UP001268819"/>
    </source>
</evidence>
<evidence type="ECO:0000259" key="5">
    <source>
        <dbReference type="Pfam" id="PF08100"/>
    </source>
</evidence>
<evidence type="ECO:0008006" key="8">
    <source>
        <dbReference type="Google" id="ProtNLM"/>
    </source>
</evidence>
<feature type="domain" description="O-methyltransferase dimerisation" evidence="5">
    <location>
        <begin position="24"/>
        <end position="100"/>
    </location>
</feature>
<reference evidence="6 7" key="1">
    <citation type="submission" date="2023-07" db="EMBL/GenBank/DDBJ databases">
        <title>Sequencing the genomes of 1000 actinobacteria strains.</title>
        <authorList>
            <person name="Klenk H.-P."/>
        </authorList>
    </citation>
    <scope>NUCLEOTIDE SEQUENCE [LARGE SCALE GENOMIC DNA]</scope>
    <source>
        <strain evidence="6 7">DSM 43749</strain>
    </source>
</reference>
<keyword evidence="2" id="KW-0808">Transferase</keyword>